<gene>
    <name evidence="1" type="ORF">I4F81_006671</name>
</gene>
<reference evidence="1" key="1">
    <citation type="submission" date="2019-11" db="EMBL/GenBank/DDBJ databases">
        <title>Nori genome reveals adaptations in red seaweeds to the harsh intertidal environment.</title>
        <authorList>
            <person name="Wang D."/>
            <person name="Mao Y."/>
        </authorList>
    </citation>
    <scope>NUCLEOTIDE SEQUENCE</scope>
    <source>
        <tissue evidence="1">Gametophyte</tissue>
    </source>
</reference>
<keyword evidence="2" id="KW-1185">Reference proteome</keyword>
<accession>A0ACC3C1F9</accession>
<evidence type="ECO:0000313" key="2">
    <source>
        <dbReference type="Proteomes" id="UP000798662"/>
    </source>
</evidence>
<evidence type="ECO:0000313" key="1">
    <source>
        <dbReference type="EMBL" id="KAK1864121.1"/>
    </source>
</evidence>
<comment type="caution">
    <text evidence="1">The sequence shown here is derived from an EMBL/GenBank/DDBJ whole genome shotgun (WGS) entry which is preliminary data.</text>
</comment>
<dbReference type="EMBL" id="CM020619">
    <property type="protein sequence ID" value="KAK1864121.1"/>
    <property type="molecule type" value="Genomic_DNA"/>
</dbReference>
<sequence>MPPPEEDSTVAAVVAAVVAAGPPPGGFLAGMKTPRASPAAAAVSDGAAAEMGAANYGAAGGNAHASAPGAAVGAGPGAAAAAAAATDDAAASVSHRSSPVRAQAVDTAAANGAATGAAETATTDAAGKAPIDTSTSNVRSTDCAPPSPTEAIPPYQRASFVPPFTPPPPHAPPLRARRPPLPVISDGANSDESLDSDPEIRPARLEPQASPAERDLLASVVGLERQNRLLRSELDHVYGRGMRFGGPLTGPPPRHPPLSPRHLPPSPGHPPLPRRRRRSSPPPTPPSVTTMMTGSGTPTVAESTVGPESGSVVGSRIHHFSGTDTGLGSPSNRQTVRDPPLVWNTPSEPSMASTTMDGSEPGSAVRSGDGGVRHPVSGVEGGAADEDAWTRSPASKRQRARSPSRNLGDPSRTPPGSAALGCGPLRHAKD</sequence>
<name>A0ACC3C1F9_PYRYE</name>
<protein>
    <submittedName>
        <fullName evidence="1">Uncharacterized protein</fullName>
    </submittedName>
</protein>
<dbReference type="Proteomes" id="UP000798662">
    <property type="component" value="Chromosome 2"/>
</dbReference>
<proteinExistence type="predicted"/>
<organism evidence="1 2">
    <name type="scientific">Pyropia yezoensis</name>
    <name type="common">Susabi-nori</name>
    <name type="synonym">Porphyra yezoensis</name>
    <dbReference type="NCBI Taxonomy" id="2788"/>
    <lineage>
        <taxon>Eukaryota</taxon>
        <taxon>Rhodophyta</taxon>
        <taxon>Bangiophyceae</taxon>
        <taxon>Bangiales</taxon>
        <taxon>Bangiaceae</taxon>
        <taxon>Pyropia</taxon>
    </lineage>
</organism>